<dbReference type="SUPFAM" id="SSF51283">
    <property type="entry name" value="dUTPase-like"/>
    <property type="match status" value="1"/>
</dbReference>
<name>A0A837GAF5_9VIBR</name>
<dbReference type="InterPro" id="IPR033704">
    <property type="entry name" value="dUTPase_trimeric"/>
</dbReference>
<sequence length="309" mass="35880">MQISTYDAVKNGFILDRDQKQLDPEPFKSNSSFDLTFREILYKDVEGDNVRREEQRILLKPQDSVYLISEQYIKVPKGHIAYVFLKNGMSQKGLLALNTGIIDQDYFGPISTLLINLSSQSTPIPVPNIKPNAAFFRVVFHKIDNTERGDNKMSPIDYDEYLTYRMSELDRLPRTFLNQHEIETRVKAQVEAEVKRFNTRRLTYLLTVLGLVLTFYPIARDNIVKYYYDIGSYIEISKKNKETNHNLEKELSLLKLELSLLKKSTCDTDKPEACPIPQPTITQNFNIKSTNQQHSEKVKQDLIDNLFLK</sequence>
<proteinExistence type="predicted"/>
<dbReference type="InterPro" id="IPR029054">
    <property type="entry name" value="dUTPase-like"/>
</dbReference>
<comment type="caution">
    <text evidence="2">The sequence shown here is derived from an EMBL/GenBank/DDBJ whole genome shotgun (WGS) entry which is preliminary data.</text>
</comment>
<dbReference type="Pfam" id="PF00692">
    <property type="entry name" value="dUTPase"/>
    <property type="match status" value="1"/>
</dbReference>
<dbReference type="AlphaFoldDB" id="A0A837GAF5"/>
<dbReference type="Gene3D" id="2.70.40.10">
    <property type="match status" value="1"/>
</dbReference>
<gene>
    <name evidence="2" type="ORF">TW71_04565</name>
</gene>
<dbReference type="InterPro" id="IPR036157">
    <property type="entry name" value="dUTPase-like_sf"/>
</dbReference>
<feature type="domain" description="dUTPase-like" evidence="1">
    <location>
        <begin position="57"/>
        <end position="123"/>
    </location>
</feature>
<dbReference type="EMBL" id="JXXR01000002">
    <property type="protein sequence ID" value="KJY77100.1"/>
    <property type="molecule type" value="Genomic_DNA"/>
</dbReference>
<dbReference type="RefSeq" id="WP_045985098.1">
    <property type="nucleotide sequence ID" value="NZ_CP063052.1"/>
</dbReference>
<dbReference type="CDD" id="cd07557">
    <property type="entry name" value="trimeric_dUTPase"/>
    <property type="match status" value="1"/>
</dbReference>
<protein>
    <recommendedName>
        <fullName evidence="1">dUTPase-like domain-containing protein</fullName>
    </recommendedName>
</protein>
<organism evidence="2">
    <name type="scientific">Vibrio coralliilyticus</name>
    <dbReference type="NCBI Taxonomy" id="190893"/>
    <lineage>
        <taxon>Bacteria</taxon>
        <taxon>Pseudomonadati</taxon>
        <taxon>Pseudomonadota</taxon>
        <taxon>Gammaproteobacteria</taxon>
        <taxon>Vibrionales</taxon>
        <taxon>Vibrionaceae</taxon>
        <taxon>Vibrio</taxon>
    </lineage>
</organism>
<evidence type="ECO:0000259" key="1">
    <source>
        <dbReference type="Pfam" id="PF00692"/>
    </source>
</evidence>
<accession>A0A837GAF5</accession>
<evidence type="ECO:0000313" key="2">
    <source>
        <dbReference type="EMBL" id="KJY77100.1"/>
    </source>
</evidence>
<reference evidence="2" key="1">
    <citation type="journal article" date="2015" name="BMC Genomics">
        <title>Genome mining reveals unlocked bioactive potential of marine Gram-negative bacteria.</title>
        <authorList>
            <person name="Machado H."/>
            <person name="Sonnenschein E.C."/>
            <person name="Melchiorsen J."/>
            <person name="Gram L."/>
        </authorList>
    </citation>
    <scope>NUCLEOTIDE SEQUENCE</scope>
    <source>
        <strain evidence="2">S2052</strain>
    </source>
</reference>